<organism evidence="4 5">
    <name type="scientific">Candidatus Roizmanbacteria bacterium CG_4_9_14_0_2_um_filter_39_13</name>
    <dbReference type="NCBI Taxonomy" id="1974839"/>
    <lineage>
        <taxon>Bacteria</taxon>
        <taxon>Candidatus Roizmaniibacteriota</taxon>
    </lineage>
</organism>
<dbReference type="AlphaFoldDB" id="A0A2M8EWF2"/>
<dbReference type="InterPro" id="IPR011051">
    <property type="entry name" value="RmlC_Cupin_sf"/>
</dbReference>
<evidence type="ECO:0000313" key="5">
    <source>
        <dbReference type="Proteomes" id="UP000231383"/>
    </source>
</evidence>
<feature type="non-terminal residue" evidence="4">
    <location>
        <position position="1"/>
    </location>
</feature>
<dbReference type="Pfam" id="PF21621">
    <property type="entry name" value="MPI_cupin_dom"/>
    <property type="match status" value="1"/>
</dbReference>
<dbReference type="SUPFAM" id="SSF51182">
    <property type="entry name" value="RmlC-like cupins"/>
    <property type="match status" value="1"/>
</dbReference>
<dbReference type="EMBL" id="PFSC01000180">
    <property type="protein sequence ID" value="PJC30198.1"/>
    <property type="molecule type" value="Genomic_DNA"/>
</dbReference>
<evidence type="ECO:0000259" key="3">
    <source>
        <dbReference type="Pfam" id="PF21621"/>
    </source>
</evidence>
<gene>
    <name evidence="4" type="ORF">CO051_06945</name>
</gene>
<dbReference type="Proteomes" id="UP000231383">
    <property type="component" value="Unassembled WGS sequence"/>
</dbReference>
<reference evidence="5" key="1">
    <citation type="submission" date="2017-09" db="EMBL/GenBank/DDBJ databases">
        <title>Depth-based differentiation of microbial function through sediment-hosted aquifers and enrichment of novel symbionts in the deep terrestrial subsurface.</title>
        <authorList>
            <person name="Probst A.J."/>
            <person name="Ladd B."/>
            <person name="Jarett J.K."/>
            <person name="Geller-Mcgrath D.E."/>
            <person name="Sieber C.M.K."/>
            <person name="Emerson J.B."/>
            <person name="Anantharaman K."/>
            <person name="Thomas B.C."/>
            <person name="Malmstrom R."/>
            <person name="Stieglmeier M."/>
            <person name="Klingl A."/>
            <person name="Woyke T."/>
            <person name="Ryan C.M."/>
            <person name="Banfield J.F."/>
        </authorList>
    </citation>
    <scope>NUCLEOTIDE SEQUENCE [LARGE SCALE GENOMIC DNA]</scope>
</reference>
<sequence length="365" mass="41919">LARTKPIIYDVCVTLKHRMSRPYLIIPQLIKQPTWGGDYILKLKRWDSSSDRIGQSYELSSSSRLAEKILNSDDLQSAKNDDHDSIPISEVEPVNILIKLNQAHGNSFQLHIKHGQQSDTWKPKPESWYFLEKGYISLGLNPSTSIEEYKKTCLIIESQVKTLSEQVQNGSIDIDNARSQAHHFIQEQNPWQFVNRYQIDQFDLIDLSMGGIHHSWEENLENTVGNVVYEVQLNVTDDESTMRSFDQGKIKDDGSIRPITIDDYFEHIDTNPKHNTFEYLTRTPDGNTLLKTDYYVLEKYNISGKQPQQTLGLWHHIYVQDGTIELTSDETTLHISKGYSCFIPSRVESYVVSSTKATILVTHSP</sequence>
<protein>
    <recommendedName>
        <fullName evidence="1">Phosphohexomutase</fullName>
    </recommendedName>
    <alternativeName>
        <fullName evidence="2">Phosphomannose isomerase</fullName>
    </alternativeName>
</protein>
<evidence type="ECO:0000313" key="4">
    <source>
        <dbReference type="EMBL" id="PJC30198.1"/>
    </source>
</evidence>
<dbReference type="InterPro" id="IPR014710">
    <property type="entry name" value="RmlC-like_jellyroll"/>
</dbReference>
<dbReference type="Gene3D" id="2.60.120.10">
    <property type="entry name" value="Jelly Rolls"/>
    <property type="match status" value="2"/>
</dbReference>
<evidence type="ECO:0000256" key="2">
    <source>
        <dbReference type="ARBA" id="ARBA00030762"/>
    </source>
</evidence>
<dbReference type="InterPro" id="IPR049071">
    <property type="entry name" value="MPI_cupin_dom"/>
</dbReference>
<proteinExistence type="predicted"/>
<accession>A0A2M8EWF2</accession>
<evidence type="ECO:0000256" key="1">
    <source>
        <dbReference type="ARBA" id="ARBA00029741"/>
    </source>
</evidence>
<feature type="domain" description="Mannose-6-phosphate isomerase cupin" evidence="3">
    <location>
        <begin position="288"/>
        <end position="362"/>
    </location>
</feature>
<name>A0A2M8EWF2_9BACT</name>
<comment type="caution">
    <text evidence="4">The sequence shown here is derived from an EMBL/GenBank/DDBJ whole genome shotgun (WGS) entry which is preliminary data.</text>
</comment>